<sequence length="648" mass="75810">MEYFNFFGLPEVVQDLIVYEIVHDSIPEDRIQLARTCKYMNEAVKRAKPKKIMEIANFDMTLLQSSFSPALVTFICQYLQQFQIEELKVEKECHIMELIESEQCDFFYHLFEALKFVTKLQIRLYYYMLPAFAKLYNKLEYVEFLDFRGSIEIFNSLPHYPSRIRLNFGTNYESSVLENITKKTVNNPLSSLFFDSCIPMKDLEQFLQTTKFKNGCEIYCEVENSEGKMIDVFMTFIDDEHGFEIETFPIASALVVADQKYHGNKKKMLSLLVVECCYNNYKCAVPGISFYVTKKTQPTEPLIYDYITDDSLGTYEEQKYVLENVEENDWIRIIFDEDNAYVHYSHQIEALKFVTEIVTELDFYHDGLFPEFTEFYNKLEHVEFLDHSGSIELFNSLSHYPSKITLSALPDYDSSLLENITKKTVNNPLSSLYFDGCVPVKDLEQFLQKTKFKNGCEIYCKILNSEGKEIHNFMTYIDDEQGFEVETFLEKSSLIVADQNYDVKGKRILRLIQLSINFESSQDSESFGIPFNVTMKTQPTLPIFSDFLDGEQEHVLENVKENDWIKINTDAHVRYSNKMLESNFPRNEFASAHERVTFINATLGCQISIIKAEELIDTIQNLENRRIPLPFRENNRKRGPPSFFEDES</sequence>
<protein>
    <submittedName>
        <fullName evidence="2">F-box domain-containing protein</fullName>
    </submittedName>
</protein>
<name>A0AC34RDY4_9BILA</name>
<evidence type="ECO:0000313" key="1">
    <source>
        <dbReference type="Proteomes" id="UP000887576"/>
    </source>
</evidence>
<organism evidence="1 2">
    <name type="scientific">Panagrolaimus sp. JU765</name>
    <dbReference type="NCBI Taxonomy" id="591449"/>
    <lineage>
        <taxon>Eukaryota</taxon>
        <taxon>Metazoa</taxon>
        <taxon>Ecdysozoa</taxon>
        <taxon>Nematoda</taxon>
        <taxon>Chromadorea</taxon>
        <taxon>Rhabditida</taxon>
        <taxon>Tylenchina</taxon>
        <taxon>Panagrolaimomorpha</taxon>
        <taxon>Panagrolaimoidea</taxon>
        <taxon>Panagrolaimidae</taxon>
        <taxon>Panagrolaimus</taxon>
    </lineage>
</organism>
<proteinExistence type="predicted"/>
<dbReference type="WBParaSite" id="JU765_v2.g6008.t1">
    <property type="protein sequence ID" value="JU765_v2.g6008.t1"/>
    <property type="gene ID" value="JU765_v2.g6008"/>
</dbReference>
<evidence type="ECO:0000313" key="2">
    <source>
        <dbReference type="WBParaSite" id="JU765_v2.g6008.t1"/>
    </source>
</evidence>
<accession>A0AC34RDY4</accession>
<dbReference type="Proteomes" id="UP000887576">
    <property type="component" value="Unplaced"/>
</dbReference>
<reference evidence="2" key="1">
    <citation type="submission" date="2022-11" db="UniProtKB">
        <authorList>
            <consortium name="WormBaseParasite"/>
        </authorList>
    </citation>
    <scope>IDENTIFICATION</scope>
</reference>